<dbReference type="OrthoDB" id="3723879at2759"/>
<sequence length="395" mass="44334">MGLFHLAALLSTLSLSSAFVLPRDEADNLDEAVFLLQCTRWEKGQESPNGIKDYLWLNENADNPTPQFYFDYPHDPTGGNGHIDWTVGTDAEPITGLLNKKTFKVWDLCKKDCTDPKNTEDNGGSPGYLQPNGRAKLEGADMRCYQIAKPFNQKLTHTSWYDCTANYYCTHSERMIRRTIFDVKDTTTEVIIARSEKNPNSDDSIPEEVKDWVIEGFKNLNIVHDKSVPTNDAIFKIKNSEHQMQYFLDVVDQKGDVVYDKHRIENITSYLVDKLAPKIIADGKFDKCKAGWAAQYFTCYYKFRFPAQIDIMVQTSLQRADDWYKKDHVLITTTKVETKDDSCQKDGALAKEMAGVFGVLGVGLSGVASALVVGLGAVFGGYGATQCGEVPLWPN</sequence>
<protein>
    <submittedName>
        <fullName evidence="2">Uncharacterized protein</fullName>
    </submittedName>
</protein>
<accession>A0A6A6XF88</accession>
<feature type="chain" id="PRO_5025432389" evidence="1">
    <location>
        <begin position="19"/>
        <end position="395"/>
    </location>
</feature>
<keyword evidence="3" id="KW-1185">Reference proteome</keyword>
<organism evidence="2 3">
    <name type="scientific">Melanomma pulvis-pyrius CBS 109.77</name>
    <dbReference type="NCBI Taxonomy" id="1314802"/>
    <lineage>
        <taxon>Eukaryota</taxon>
        <taxon>Fungi</taxon>
        <taxon>Dikarya</taxon>
        <taxon>Ascomycota</taxon>
        <taxon>Pezizomycotina</taxon>
        <taxon>Dothideomycetes</taxon>
        <taxon>Pleosporomycetidae</taxon>
        <taxon>Pleosporales</taxon>
        <taxon>Melanommataceae</taxon>
        <taxon>Melanomma</taxon>
    </lineage>
</organism>
<dbReference type="Proteomes" id="UP000799757">
    <property type="component" value="Unassembled WGS sequence"/>
</dbReference>
<dbReference type="EMBL" id="MU001875">
    <property type="protein sequence ID" value="KAF2794938.1"/>
    <property type="molecule type" value="Genomic_DNA"/>
</dbReference>
<keyword evidence="1" id="KW-0732">Signal</keyword>
<gene>
    <name evidence="2" type="ORF">K505DRAFT_336505</name>
</gene>
<evidence type="ECO:0000313" key="2">
    <source>
        <dbReference type="EMBL" id="KAF2794938.1"/>
    </source>
</evidence>
<feature type="signal peptide" evidence="1">
    <location>
        <begin position="1"/>
        <end position="18"/>
    </location>
</feature>
<evidence type="ECO:0000313" key="3">
    <source>
        <dbReference type="Proteomes" id="UP000799757"/>
    </source>
</evidence>
<evidence type="ECO:0000256" key="1">
    <source>
        <dbReference type="SAM" id="SignalP"/>
    </source>
</evidence>
<reference evidence="2" key="1">
    <citation type="journal article" date="2020" name="Stud. Mycol.">
        <title>101 Dothideomycetes genomes: a test case for predicting lifestyles and emergence of pathogens.</title>
        <authorList>
            <person name="Haridas S."/>
            <person name="Albert R."/>
            <person name="Binder M."/>
            <person name="Bloem J."/>
            <person name="Labutti K."/>
            <person name="Salamov A."/>
            <person name="Andreopoulos B."/>
            <person name="Baker S."/>
            <person name="Barry K."/>
            <person name="Bills G."/>
            <person name="Bluhm B."/>
            <person name="Cannon C."/>
            <person name="Castanera R."/>
            <person name="Culley D."/>
            <person name="Daum C."/>
            <person name="Ezra D."/>
            <person name="Gonzalez J."/>
            <person name="Henrissat B."/>
            <person name="Kuo A."/>
            <person name="Liang C."/>
            <person name="Lipzen A."/>
            <person name="Lutzoni F."/>
            <person name="Magnuson J."/>
            <person name="Mondo S."/>
            <person name="Nolan M."/>
            <person name="Ohm R."/>
            <person name="Pangilinan J."/>
            <person name="Park H.-J."/>
            <person name="Ramirez L."/>
            <person name="Alfaro M."/>
            <person name="Sun H."/>
            <person name="Tritt A."/>
            <person name="Yoshinaga Y."/>
            <person name="Zwiers L.-H."/>
            <person name="Turgeon B."/>
            <person name="Goodwin S."/>
            <person name="Spatafora J."/>
            <person name="Crous P."/>
            <person name="Grigoriev I."/>
        </authorList>
    </citation>
    <scope>NUCLEOTIDE SEQUENCE</scope>
    <source>
        <strain evidence="2">CBS 109.77</strain>
    </source>
</reference>
<name>A0A6A6XF88_9PLEO</name>
<dbReference type="AlphaFoldDB" id="A0A6A6XF88"/>
<proteinExistence type="predicted"/>